<evidence type="ECO:0000256" key="1">
    <source>
        <dbReference type="SAM" id="MobiDB-lite"/>
    </source>
</evidence>
<gene>
    <name evidence="2" type="ORF">LY90DRAFT_234890</name>
</gene>
<feature type="region of interest" description="Disordered" evidence="1">
    <location>
        <begin position="1"/>
        <end position="30"/>
    </location>
</feature>
<dbReference type="EMBL" id="MCOG01000570">
    <property type="protein sequence ID" value="ORX98252.1"/>
    <property type="molecule type" value="Genomic_DNA"/>
</dbReference>
<accession>A0A1Y1YJW0</accession>
<dbReference type="Proteomes" id="UP000193920">
    <property type="component" value="Unassembled WGS sequence"/>
</dbReference>
<feature type="region of interest" description="Disordered" evidence="1">
    <location>
        <begin position="220"/>
        <end position="267"/>
    </location>
</feature>
<reference evidence="2 3" key="1">
    <citation type="submission" date="2016-08" db="EMBL/GenBank/DDBJ databases">
        <title>A Parts List for Fungal Cellulosomes Revealed by Comparative Genomics.</title>
        <authorList>
            <consortium name="DOE Joint Genome Institute"/>
            <person name="Haitjema C.H."/>
            <person name="Gilmore S.P."/>
            <person name="Henske J.K."/>
            <person name="Solomon K.V."/>
            <person name="De Groot R."/>
            <person name="Kuo A."/>
            <person name="Mondo S.J."/>
            <person name="Salamov A.A."/>
            <person name="Labutti K."/>
            <person name="Zhao Z."/>
            <person name="Chiniquy J."/>
            <person name="Barry K."/>
            <person name="Brewer H.M."/>
            <person name="Purvine S.O."/>
            <person name="Wright A.T."/>
            <person name="Boxma B."/>
            <person name="Van Alen T."/>
            <person name="Hackstein J.H."/>
            <person name="Baker S.E."/>
            <person name="Grigoriev I.V."/>
            <person name="O'Malley M.A."/>
        </authorList>
    </citation>
    <scope>NUCLEOTIDE SEQUENCE [LARGE SCALE GENOMIC DNA]</scope>
    <source>
        <strain evidence="2 3">G1</strain>
    </source>
</reference>
<organism evidence="2 3">
    <name type="scientific">Neocallimastix californiae</name>
    <dbReference type="NCBI Taxonomy" id="1754190"/>
    <lineage>
        <taxon>Eukaryota</taxon>
        <taxon>Fungi</taxon>
        <taxon>Fungi incertae sedis</taxon>
        <taxon>Chytridiomycota</taxon>
        <taxon>Chytridiomycota incertae sedis</taxon>
        <taxon>Neocallimastigomycetes</taxon>
        <taxon>Neocallimastigales</taxon>
        <taxon>Neocallimastigaceae</taxon>
        <taxon>Neocallimastix</taxon>
    </lineage>
</organism>
<evidence type="ECO:0000313" key="2">
    <source>
        <dbReference type="EMBL" id="ORX98252.1"/>
    </source>
</evidence>
<proteinExistence type="predicted"/>
<name>A0A1Y1YJW0_9FUNG</name>
<sequence>MGLIGKNPNSNNNNNEEEYDSAKECTVTPSPYWEDAPEIKYGDIDDLLGINEMNTYYEVSEKQMKNSNKVENDNNNSVNDDVANGRVMNSNSMIGTKEEIFNEDMNGSNFDTSHEHDSFALSYSSIPKSSGSLSPYNIQDSSIRITPFYNEDNKYMSDKSDISLNSPNIVASQDITNMNSATSPNSKKKNIISSPTIARDIDELKGELTHRPSITNFFSHLIPKKNKKKEETKSNPELNSSNGKGYIYYENPSSPTGKERLQRKRRSNTLSVIYNSIPKRAPLNKRSSYIEIHQYTGQGFLPLTPLTIDTKLENSCSPVDEEQNSCDIDSILGLIDEDINTNSNTNINANTYNINSINSPKNKNKNDFKSSSSFFNHLKRKKDKKNDDSLICMTSSDIMQRKKIFYLFIRCCFW</sequence>
<protein>
    <submittedName>
        <fullName evidence="2">Uncharacterized protein</fullName>
    </submittedName>
</protein>
<feature type="region of interest" description="Disordered" evidence="1">
    <location>
        <begin position="67"/>
        <end position="87"/>
    </location>
</feature>
<keyword evidence="3" id="KW-1185">Reference proteome</keyword>
<evidence type="ECO:0000313" key="3">
    <source>
        <dbReference type="Proteomes" id="UP000193920"/>
    </source>
</evidence>
<comment type="caution">
    <text evidence="2">The sequence shown here is derived from an EMBL/GenBank/DDBJ whole genome shotgun (WGS) entry which is preliminary data.</text>
</comment>
<feature type="compositionally biased region" description="Low complexity" evidence="1">
    <location>
        <begin position="73"/>
        <end position="84"/>
    </location>
</feature>
<dbReference type="AlphaFoldDB" id="A0A1Y1YJW0"/>